<keyword evidence="1 2" id="KW-0238">DNA-binding</keyword>
<dbReference type="GO" id="GO:0005634">
    <property type="term" value="C:nucleus"/>
    <property type="evidence" value="ECO:0007669"/>
    <property type="project" value="UniProtKB-UniRule"/>
</dbReference>
<protein>
    <recommendedName>
        <fullName evidence="4">HMG box domain-containing protein</fullName>
    </recommendedName>
</protein>
<accession>A0AAN7HJT3</accession>
<dbReference type="InterPro" id="IPR009071">
    <property type="entry name" value="HMG_box_dom"/>
</dbReference>
<proteinExistence type="predicted"/>
<feature type="region of interest" description="Disordered" evidence="3">
    <location>
        <begin position="30"/>
        <end position="58"/>
    </location>
</feature>
<dbReference type="InterPro" id="IPR036910">
    <property type="entry name" value="HMG_box_dom_sf"/>
</dbReference>
<keyword evidence="2" id="KW-0539">Nucleus</keyword>
<dbReference type="Pfam" id="PF00505">
    <property type="entry name" value="HMG_box"/>
    <property type="match status" value="2"/>
</dbReference>
<dbReference type="Proteomes" id="UP001304243">
    <property type="component" value="Unassembled WGS sequence"/>
</dbReference>
<dbReference type="InterPro" id="IPR050342">
    <property type="entry name" value="HMGB"/>
</dbReference>
<name>A0AAN7HJT3_9FUNG</name>
<dbReference type="Gene3D" id="1.10.30.10">
    <property type="entry name" value="High mobility group box domain"/>
    <property type="match status" value="2"/>
</dbReference>
<comment type="caution">
    <text evidence="5">The sequence shown here is derived from an EMBL/GenBank/DDBJ whole genome shotgun (WGS) entry which is preliminary data.</text>
</comment>
<feature type="compositionally biased region" description="Low complexity" evidence="3">
    <location>
        <begin position="33"/>
        <end position="46"/>
    </location>
</feature>
<keyword evidence="6" id="KW-1185">Reference proteome</keyword>
<dbReference type="GO" id="GO:0003677">
    <property type="term" value="F:DNA binding"/>
    <property type="evidence" value="ECO:0007669"/>
    <property type="project" value="UniProtKB-UniRule"/>
</dbReference>
<dbReference type="EMBL" id="JASEJX010000039">
    <property type="protein sequence ID" value="KAK4509599.1"/>
    <property type="molecule type" value="Genomic_DNA"/>
</dbReference>
<dbReference type="PANTHER" id="PTHR48112">
    <property type="entry name" value="HIGH MOBILITY GROUP PROTEIN DSP1"/>
    <property type="match status" value="1"/>
</dbReference>
<evidence type="ECO:0000313" key="5">
    <source>
        <dbReference type="EMBL" id="KAK4509599.1"/>
    </source>
</evidence>
<evidence type="ECO:0000313" key="6">
    <source>
        <dbReference type="Proteomes" id="UP001304243"/>
    </source>
</evidence>
<feature type="domain" description="HMG box" evidence="4">
    <location>
        <begin position="224"/>
        <end position="292"/>
    </location>
</feature>
<evidence type="ECO:0000256" key="1">
    <source>
        <dbReference type="ARBA" id="ARBA00023125"/>
    </source>
</evidence>
<feature type="region of interest" description="Disordered" evidence="3">
    <location>
        <begin position="382"/>
        <end position="427"/>
    </location>
</feature>
<feature type="DNA-binding region" description="HMG box" evidence="2">
    <location>
        <begin position="224"/>
        <end position="292"/>
    </location>
</feature>
<dbReference type="GeneID" id="89951638"/>
<dbReference type="PANTHER" id="PTHR48112:SF22">
    <property type="entry name" value="MITOCHONDRIAL TRANSCRIPTION FACTOR A, ISOFORM B"/>
    <property type="match status" value="1"/>
</dbReference>
<feature type="DNA-binding region" description="HMG box" evidence="2">
    <location>
        <begin position="114"/>
        <end position="182"/>
    </location>
</feature>
<evidence type="ECO:0000259" key="4">
    <source>
        <dbReference type="PROSITE" id="PS50118"/>
    </source>
</evidence>
<feature type="compositionally biased region" description="Low complexity" evidence="3">
    <location>
        <begin position="87"/>
        <end position="102"/>
    </location>
</feature>
<feature type="region of interest" description="Disordered" evidence="3">
    <location>
        <begin position="82"/>
        <end position="114"/>
    </location>
</feature>
<dbReference type="SUPFAM" id="SSF47095">
    <property type="entry name" value="HMG-box"/>
    <property type="match status" value="2"/>
</dbReference>
<dbReference type="CDD" id="cd01389">
    <property type="entry name" value="HMG-box_ROX1-like"/>
    <property type="match status" value="1"/>
</dbReference>
<dbReference type="RefSeq" id="XP_064676265.1">
    <property type="nucleotide sequence ID" value="XM_064827208.1"/>
</dbReference>
<dbReference type="AlphaFoldDB" id="A0AAN7HJT3"/>
<evidence type="ECO:0000256" key="2">
    <source>
        <dbReference type="PROSITE-ProRule" id="PRU00267"/>
    </source>
</evidence>
<feature type="compositionally biased region" description="Low complexity" evidence="3">
    <location>
        <begin position="398"/>
        <end position="421"/>
    </location>
</feature>
<dbReference type="PROSITE" id="PS50118">
    <property type="entry name" value="HMG_BOX_2"/>
    <property type="match status" value="2"/>
</dbReference>
<dbReference type="SMART" id="SM00398">
    <property type="entry name" value="HMG"/>
    <property type="match status" value="2"/>
</dbReference>
<feature type="domain" description="HMG box" evidence="4">
    <location>
        <begin position="114"/>
        <end position="182"/>
    </location>
</feature>
<sequence length="427" mass="48413">MLFLDNLTDNIEYNLQQYAAMTQAQLLSAPHLQQQQHSNNDRQQSSTQSSPMSHLQDPSHAFNLAYQPFPLIRMAPPQLHQPTLAKDLSPSTTSTTLTSLDLGMNDKSVRPTRVTRPPNAYLLFNKEMRRVLKDQDPTMKVADISKEVGFRWKNMPKEQKEQYVNQANKIKEEQRALHPNAMYIRRSRAELLKAGHFTKGNPDQPPDSHSKRKRPKRDKNTTTPKHPLSAYMWYLTEVRPDAMRQYPGSNVGQISKLCADRWNVMSEEARLPWKTKAQVDKDRYAREMQIYAIQNDHALGRGTRQKYRSAAAALRRDTAATTTTTSTTSTTTDVFLDPLFYNNTVSTTGKPPSFLSAPTDPTSLLRTTLPMAHHTLNPHALLQQQQQQQHHQHSNNPSASTSTSSTSTSTHSSSSTVATVYSDHRHC</sequence>
<evidence type="ECO:0000256" key="3">
    <source>
        <dbReference type="SAM" id="MobiDB-lite"/>
    </source>
</evidence>
<organism evidence="5 6">
    <name type="scientific">Mucor velutinosus</name>
    <dbReference type="NCBI Taxonomy" id="708070"/>
    <lineage>
        <taxon>Eukaryota</taxon>
        <taxon>Fungi</taxon>
        <taxon>Fungi incertae sedis</taxon>
        <taxon>Mucoromycota</taxon>
        <taxon>Mucoromycotina</taxon>
        <taxon>Mucoromycetes</taxon>
        <taxon>Mucorales</taxon>
        <taxon>Mucorineae</taxon>
        <taxon>Mucoraceae</taxon>
        <taxon>Mucor</taxon>
    </lineage>
</organism>
<reference evidence="5 6" key="1">
    <citation type="submission" date="2022-11" db="EMBL/GenBank/DDBJ databases">
        <title>Mucor velutinosus strain NIH1002 WGS.</title>
        <authorList>
            <person name="Subramanian P."/>
            <person name="Mullikin J.C."/>
            <person name="Segre J.A."/>
            <person name="Zelazny A.M."/>
        </authorList>
    </citation>
    <scope>NUCLEOTIDE SEQUENCE [LARGE SCALE GENOMIC DNA]</scope>
    <source>
        <strain evidence="5 6">NIH1002</strain>
    </source>
</reference>
<feature type="region of interest" description="Disordered" evidence="3">
    <location>
        <begin position="196"/>
        <end position="226"/>
    </location>
</feature>
<gene>
    <name evidence="5" type="ORF">ATC70_007952</name>
</gene>